<keyword evidence="2" id="KW-1185">Reference proteome</keyword>
<accession>A0A8S1RQN6</accession>
<name>A0A8S1RQN6_9CILI</name>
<evidence type="ECO:0000313" key="2">
    <source>
        <dbReference type="Proteomes" id="UP000692954"/>
    </source>
</evidence>
<comment type="caution">
    <text evidence="1">The sequence shown here is derived from an EMBL/GenBank/DDBJ whole genome shotgun (WGS) entry which is preliminary data.</text>
</comment>
<protein>
    <submittedName>
        <fullName evidence="1">Uncharacterized protein</fullName>
    </submittedName>
</protein>
<dbReference type="Proteomes" id="UP000692954">
    <property type="component" value="Unassembled WGS sequence"/>
</dbReference>
<dbReference type="EMBL" id="CAJJDN010000297">
    <property type="protein sequence ID" value="CAD8130518.1"/>
    <property type="molecule type" value="Genomic_DNA"/>
</dbReference>
<organism evidence="1 2">
    <name type="scientific">Paramecium sonneborni</name>
    <dbReference type="NCBI Taxonomy" id="65129"/>
    <lineage>
        <taxon>Eukaryota</taxon>
        <taxon>Sar</taxon>
        <taxon>Alveolata</taxon>
        <taxon>Ciliophora</taxon>
        <taxon>Intramacronucleata</taxon>
        <taxon>Oligohymenophorea</taxon>
        <taxon>Peniculida</taxon>
        <taxon>Parameciidae</taxon>
        <taxon>Paramecium</taxon>
    </lineage>
</organism>
<dbReference type="AlphaFoldDB" id="A0A8S1RQN6"/>
<proteinExistence type="predicted"/>
<evidence type="ECO:0000313" key="1">
    <source>
        <dbReference type="EMBL" id="CAD8130518.1"/>
    </source>
</evidence>
<sequence>MAYQNNHKFDLRNFVFELSNLQSQIQRNHKDLQMQERVSICNESVDTSEIIIQIIII</sequence>
<gene>
    <name evidence="1" type="ORF">PSON_ATCC_30995.1.T2970002</name>
</gene>
<reference evidence="1" key="1">
    <citation type="submission" date="2021-01" db="EMBL/GenBank/DDBJ databases">
        <authorList>
            <consortium name="Genoscope - CEA"/>
            <person name="William W."/>
        </authorList>
    </citation>
    <scope>NUCLEOTIDE SEQUENCE</scope>
</reference>